<organism evidence="1 2">
    <name type="scientific">Capsicum baccatum</name>
    <name type="common">Peruvian pepper</name>
    <dbReference type="NCBI Taxonomy" id="33114"/>
    <lineage>
        <taxon>Eukaryota</taxon>
        <taxon>Viridiplantae</taxon>
        <taxon>Streptophyta</taxon>
        <taxon>Embryophyta</taxon>
        <taxon>Tracheophyta</taxon>
        <taxon>Spermatophyta</taxon>
        <taxon>Magnoliopsida</taxon>
        <taxon>eudicotyledons</taxon>
        <taxon>Gunneridae</taxon>
        <taxon>Pentapetalae</taxon>
        <taxon>asterids</taxon>
        <taxon>lamiids</taxon>
        <taxon>Solanales</taxon>
        <taxon>Solanaceae</taxon>
        <taxon>Solanoideae</taxon>
        <taxon>Capsiceae</taxon>
        <taxon>Capsicum</taxon>
    </lineage>
</organism>
<dbReference type="AlphaFoldDB" id="A0A2G2UVE7"/>
<evidence type="ECO:0000313" key="2">
    <source>
        <dbReference type="Proteomes" id="UP000224567"/>
    </source>
</evidence>
<dbReference type="STRING" id="33114.A0A2G2UVE7"/>
<name>A0A2G2UVE7_CAPBA</name>
<accession>A0A2G2UVE7</accession>
<dbReference type="Proteomes" id="UP000224567">
    <property type="component" value="Unassembled WGS sequence"/>
</dbReference>
<dbReference type="EMBL" id="MLFT02007816">
    <property type="protein sequence ID" value="PHT24701.1"/>
    <property type="molecule type" value="Genomic_DNA"/>
</dbReference>
<evidence type="ECO:0000313" key="1">
    <source>
        <dbReference type="EMBL" id="PHT24701.1"/>
    </source>
</evidence>
<keyword evidence="2" id="KW-1185">Reference proteome</keyword>
<reference evidence="2" key="2">
    <citation type="journal article" date="2017" name="J. Anim. Genet.">
        <title>Multiple reference genome sequences of hot pepper reveal the massive evolution of plant disease resistance genes by retroduplication.</title>
        <authorList>
            <person name="Kim S."/>
            <person name="Park J."/>
            <person name="Yeom S.-I."/>
            <person name="Kim Y.-M."/>
            <person name="Seo E."/>
            <person name="Kim K.-T."/>
            <person name="Kim M.-S."/>
            <person name="Lee J.M."/>
            <person name="Cheong K."/>
            <person name="Shin H.-S."/>
            <person name="Kim S.-B."/>
            <person name="Han K."/>
            <person name="Lee J."/>
            <person name="Park M."/>
            <person name="Lee H.-A."/>
            <person name="Lee H.-Y."/>
            <person name="Lee Y."/>
            <person name="Oh S."/>
            <person name="Lee J.H."/>
            <person name="Choi E."/>
            <person name="Choi E."/>
            <person name="Lee S.E."/>
            <person name="Jeon J."/>
            <person name="Kim H."/>
            <person name="Choi G."/>
            <person name="Song H."/>
            <person name="Lee J."/>
            <person name="Lee S.-C."/>
            <person name="Kwon J.-K."/>
            <person name="Lee H.-Y."/>
            <person name="Koo N."/>
            <person name="Hong Y."/>
            <person name="Kim R.W."/>
            <person name="Kang W.-H."/>
            <person name="Huh J.H."/>
            <person name="Kang B.-C."/>
            <person name="Yang T.-J."/>
            <person name="Lee Y.-H."/>
            <person name="Bennetzen J.L."/>
            <person name="Choi D."/>
        </authorList>
    </citation>
    <scope>NUCLEOTIDE SEQUENCE [LARGE SCALE GENOMIC DNA]</scope>
    <source>
        <strain evidence="2">cv. PBC81</strain>
    </source>
</reference>
<comment type="caution">
    <text evidence="1">The sequence shown here is derived from an EMBL/GenBank/DDBJ whole genome shotgun (WGS) entry which is preliminary data.</text>
</comment>
<proteinExistence type="predicted"/>
<protein>
    <submittedName>
        <fullName evidence="1">Uncharacterized protein</fullName>
    </submittedName>
</protein>
<reference evidence="1 2" key="1">
    <citation type="journal article" date="2017" name="Genome Biol.">
        <title>New reference genome sequences of hot pepper reveal the massive evolution of plant disease-resistance genes by retroduplication.</title>
        <authorList>
            <person name="Kim S."/>
            <person name="Park J."/>
            <person name="Yeom S.I."/>
            <person name="Kim Y.M."/>
            <person name="Seo E."/>
            <person name="Kim K.T."/>
            <person name="Kim M.S."/>
            <person name="Lee J.M."/>
            <person name="Cheong K."/>
            <person name="Shin H.S."/>
            <person name="Kim S.B."/>
            <person name="Han K."/>
            <person name="Lee J."/>
            <person name="Park M."/>
            <person name="Lee H.A."/>
            <person name="Lee H.Y."/>
            <person name="Lee Y."/>
            <person name="Oh S."/>
            <person name="Lee J.H."/>
            <person name="Choi E."/>
            <person name="Choi E."/>
            <person name="Lee S.E."/>
            <person name="Jeon J."/>
            <person name="Kim H."/>
            <person name="Choi G."/>
            <person name="Song H."/>
            <person name="Lee J."/>
            <person name="Lee S.C."/>
            <person name="Kwon J.K."/>
            <person name="Lee H.Y."/>
            <person name="Koo N."/>
            <person name="Hong Y."/>
            <person name="Kim R.W."/>
            <person name="Kang W.H."/>
            <person name="Huh J.H."/>
            <person name="Kang B.C."/>
            <person name="Yang T.J."/>
            <person name="Lee Y.H."/>
            <person name="Bennetzen J.L."/>
            <person name="Choi D."/>
        </authorList>
    </citation>
    <scope>NUCLEOTIDE SEQUENCE [LARGE SCALE GENOMIC DNA]</scope>
    <source>
        <strain evidence="2">cv. PBC81</strain>
    </source>
</reference>
<gene>
    <name evidence="1" type="ORF">CQW23_35618</name>
</gene>
<sequence>MGNFGMMTPTLFGSDVLLVFLLVILIPVLNANKVMCLIQLHMKQWRHIHSMVDKALNHLEIHHPDYRRDEVQPNQLRPPIRRRGKGVVTGRRERAIARDQVPVEMNEMDEATQNAQISSEDDQATTNHDFGSTSMGCTHEFTQASGMIYQHTEIVTYMTPQISRYPSLSSLDNIFGSYQPQHFENAPNFTSSPVPISIDIPDATNNLENLNTEMEDNELDDSNNEVNGNDPEDEIKGCDTTIQHDELSKKEKRTIIAKLCGTGIFS</sequence>
<dbReference type="OrthoDB" id="1300756at2759"/>